<evidence type="ECO:0000313" key="5">
    <source>
        <dbReference type="Proteomes" id="UP000011518"/>
    </source>
</evidence>
<evidence type="ECO:0000256" key="2">
    <source>
        <dbReference type="SAM" id="SignalP"/>
    </source>
</evidence>
<evidence type="ECO:0000313" key="4">
    <source>
        <dbReference type="EMBL" id="ELW63670.1"/>
    </source>
</evidence>
<accession>L9KL34</accession>
<keyword evidence="2" id="KW-0732">Signal</keyword>
<dbReference type="InParanoid" id="L9KL34"/>
<feature type="compositionally biased region" description="Polar residues" evidence="1">
    <location>
        <begin position="310"/>
        <end position="328"/>
    </location>
</feature>
<dbReference type="AlphaFoldDB" id="L9KL34"/>
<feature type="domain" description="Leucine-rich repeat-containing protein 37 N-terminal" evidence="3">
    <location>
        <begin position="264"/>
        <end position="350"/>
    </location>
</feature>
<dbReference type="STRING" id="246437.L9KL34"/>
<reference evidence="5" key="1">
    <citation type="submission" date="2012-07" db="EMBL/GenBank/DDBJ databases">
        <title>Genome of the Chinese tree shrew, a rising model animal genetically related to primates.</title>
        <authorList>
            <person name="Zhang G."/>
            <person name="Fan Y."/>
            <person name="Yao Y."/>
            <person name="Huang Z."/>
        </authorList>
    </citation>
    <scope>NUCLEOTIDE SEQUENCE [LARGE SCALE GENOMIC DNA]</scope>
</reference>
<evidence type="ECO:0000259" key="3">
    <source>
        <dbReference type="Pfam" id="PF15779"/>
    </source>
</evidence>
<protein>
    <submittedName>
        <fullName evidence="4">Leucine-rich repeat-containing protein 37B</fullName>
    </submittedName>
</protein>
<feature type="compositionally biased region" description="Pro residues" evidence="1">
    <location>
        <begin position="349"/>
        <end position="359"/>
    </location>
</feature>
<keyword evidence="5" id="KW-1185">Reference proteome</keyword>
<dbReference type="InterPro" id="IPR032754">
    <property type="entry name" value="LRRC37_N"/>
</dbReference>
<feature type="region of interest" description="Disordered" evidence="1">
    <location>
        <begin position="344"/>
        <end position="487"/>
    </location>
</feature>
<feature type="compositionally biased region" description="Low complexity" evidence="1">
    <location>
        <begin position="447"/>
        <end position="465"/>
    </location>
</feature>
<feature type="domain" description="Leucine-rich repeat-containing protein 37 N-terminal" evidence="3">
    <location>
        <begin position="444"/>
        <end position="511"/>
    </location>
</feature>
<gene>
    <name evidence="4" type="ORF">TREES_T100004145</name>
</gene>
<feature type="chain" id="PRO_5003999513" evidence="2">
    <location>
        <begin position="20"/>
        <end position="576"/>
    </location>
</feature>
<feature type="compositionally biased region" description="Polar residues" evidence="1">
    <location>
        <begin position="466"/>
        <end position="483"/>
    </location>
</feature>
<proteinExistence type="predicted"/>
<feature type="signal peptide" evidence="2">
    <location>
        <begin position="1"/>
        <end position="19"/>
    </location>
</feature>
<sequence length="576" mass="62310">MLTLQPLWLLVQAAQPTDWAQVLDRIISDSSGLTKSWTSYPSHHPPKTSHVLTPPANLGGFDYLESSAPAQMLASLAPPLELTETLAPFLDTDSDQEIPPEPHPFAVLHQDLHDKLSGQEMFSEVIPVPGWDQNHPLDVLPQLQSNVQTVGEDQTAEHQWFEIHVPPLDSQSLKAAKFIVSPKDLQKDLAQHRQLATVVIGTPDLFASKPQQEVTLQAGYADTGYSGGILPSELQVNSNEPAESPEQVQFSQFQLETQTQNAEEVQLPLQQKEPLAQPPQPYEEVASPLAQQEALAEHPLATEDAVPQLSVPSPGQNEAQQSHLPNVTVQPADLTLVITTEAYKEVEPYPSPEQTPAQPPEEAEEIELSPTQQEAPAQPPEHPGEVEPATQQEAPAQPSGLPMETELSPTEQEQPAPPFETSGGVEASEIQQEVPAKPTEPFEEVKPFPVQQEAPAQAPEFASESISQTHQVTVRPPGQNQVPHNLPSVTVKPADVVLTIMAEPTKETESSSTQQGAISQLGGPLIEAEPSLVGEKKSNGFTCSLDIIPCEASIIRFGKRGGSSSSADLGIMDFVN</sequence>
<dbReference type="Proteomes" id="UP000011518">
    <property type="component" value="Unassembled WGS sequence"/>
</dbReference>
<dbReference type="InterPro" id="IPR015753">
    <property type="entry name" value="LRRC37"/>
</dbReference>
<reference evidence="5" key="2">
    <citation type="journal article" date="2013" name="Nat. Commun.">
        <title>Genome of the Chinese tree shrew.</title>
        <authorList>
            <person name="Fan Y."/>
            <person name="Huang Z.Y."/>
            <person name="Cao C.C."/>
            <person name="Chen C.S."/>
            <person name="Chen Y.X."/>
            <person name="Fan D.D."/>
            <person name="He J."/>
            <person name="Hou H.L."/>
            <person name="Hu L."/>
            <person name="Hu X.T."/>
            <person name="Jiang X.T."/>
            <person name="Lai R."/>
            <person name="Lang Y.S."/>
            <person name="Liang B."/>
            <person name="Liao S.G."/>
            <person name="Mu D."/>
            <person name="Ma Y.Y."/>
            <person name="Niu Y.Y."/>
            <person name="Sun X.Q."/>
            <person name="Xia J.Q."/>
            <person name="Xiao J."/>
            <person name="Xiong Z.Q."/>
            <person name="Xu L."/>
            <person name="Yang L."/>
            <person name="Zhang Y."/>
            <person name="Zhao W."/>
            <person name="Zhao X.D."/>
            <person name="Zheng Y.T."/>
            <person name="Zhou J.M."/>
            <person name="Zhu Y.B."/>
            <person name="Zhang G.J."/>
            <person name="Wang J."/>
            <person name="Yao Y.G."/>
        </authorList>
    </citation>
    <scope>NUCLEOTIDE SEQUENCE [LARGE SCALE GENOMIC DNA]</scope>
</reference>
<evidence type="ECO:0000256" key="1">
    <source>
        <dbReference type="SAM" id="MobiDB-lite"/>
    </source>
</evidence>
<dbReference type="eggNOG" id="ENOG502QVVG">
    <property type="taxonomic scope" value="Eukaryota"/>
</dbReference>
<name>L9KL34_TUPCH</name>
<dbReference type="PANTHER" id="PTHR23045:SF9">
    <property type="entry name" value="LEUCINE RICH REPEAT CONTAINING 37A-RELATED"/>
    <property type="match status" value="1"/>
</dbReference>
<dbReference type="PANTHER" id="PTHR23045">
    <property type="entry name" value="LEUCINE-RICH REPEAT-CONTAINING PROTEIN 37A"/>
    <property type="match status" value="1"/>
</dbReference>
<organism evidence="4 5">
    <name type="scientific">Tupaia chinensis</name>
    <name type="common">Chinese tree shrew</name>
    <name type="synonym">Tupaia belangeri chinensis</name>
    <dbReference type="NCBI Taxonomy" id="246437"/>
    <lineage>
        <taxon>Eukaryota</taxon>
        <taxon>Metazoa</taxon>
        <taxon>Chordata</taxon>
        <taxon>Craniata</taxon>
        <taxon>Vertebrata</taxon>
        <taxon>Euteleostomi</taxon>
        <taxon>Mammalia</taxon>
        <taxon>Eutheria</taxon>
        <taxon>Euarchontoglires</taxon>
        <taxon>Scandentia</taxon>
        <taxon>Tupaiidae</taxon>
        <taxon>Tupaia</taxon>
    </lineage>
</organism>
<feature type="region of interest" description="Disordered" evidence="1">
    <location>
        <begin position="307"/>
        <end position="328"/>
    </location>
</feature>
<feature type="domain" description="Leucine-rich repeat-containing protein 37 N-terminal" evidence="3">
    <location>
        <begin position="365"/>
        <end position="400"/>
    </location>
</feature>
<dbReference type="EMBL" id="KB320771">
    <property type="protein sequence ID" value="ELW63670.1"/>
    <property type="molecule type" value="Genomic_DNA"/>
</dbReference>
<dbReference type="Pfam" id="PF15779">
    <property type="entry name" value="LRRC37"/>
    <property type="match status" value="3"/>
</dbReference>